<evidence type="ECO:0000313" key="9">
    <source>
        <dbReference type="EMBL" id="PZF74630.1"/>
    </source>
</evidence>
<evidence type="ECO:0000259" key="8">
    <source>
        <dbReference type="Pfam" id="PF01435"/>
    </source>
</evidence>
<evidence type="ECO:0000256" key="2">
    <source>
        <dbReference type="ARBA" id="ARBA00022670"/>
    </source>
</evidence>
<dbReference type="InterPro" id="IPR001915">
    <property type="entry name" value="Peptidase_M48"/>
</dbReference>
<organism evidence="9 10">
    <name type="scientific">Taibaiella soli</name>
    <dbReference type="NCBI Taxonomy" id="1649169"/>
    <lineage>
        <taxon>Bacteria</taxon>
        <taxon>Pseudomonadati</taxon>
        <taxon>Bacteroidota</taxon>
        <taxon>Chitinophagia</taxon>
        <taxon>Chitinophagales</taxon>
        <taxon>Chitinophagaceae</taxon>
        <taxon>Taibaiella</taxon>
    </lineage>
</organism>
<evidence type="ECO:0000313" key="10">
    <source>
        <dbReference type="Proteomes" id="UP000248745"/>
    </source>
</evidence>
<proteinExistence type="predicted"/>
<dbReference type="PANTHER" id="PTHR22726">
    <property type="entry name" value="METALLOENDOPEPTIDASE OMA1"/>
    <property type="match status" value="1"/>
</dbReference>
<gene>
    <name evidence="9" type="ORF">DN068_03370</name>
</gene>
<dbReference type="InterPro" id="IPR051156">
    <property type="entry name" value="Mito/Outer_Membr_Metalloprot"/>
</dbReference>
<dbReference type="AlphaFoldDB" id="A0A2W2AQE1"/>
<dbReference type="Pfam" id="PF01435">
    <property type="entry name" value="Peptidase_M48"/>
    <property type="match status" value="1"/>
</dbReference>
<evidence type="ECO:0000256" key="3">
    <source>
        <dbReference type="ARBA" id="ARBA00022723"/>
    </source>
</evidence>
<dbReference type="Gene3D" id="3.30.2010.10">
    <property type="entry name" value="Metalloproteases ('zincins'), catalytic domain"/>
    <property type="match status" value="1"/>
</dbReference>
<feature type="domain" description="Peptidase M48" evidence="8">
    <location>
        <begin position="93"/>
        <end position="313"/>
    </location>
</feature>
<dbReference type="OrthoDB" id="910748at2"/>
<evidence type="ECO:0000256" key="4">
    <source>
        <dbReference type="ARBA" id="ARBA00022801"/>
    </source>
</evidence>
<keyword evidence="3" id="KW-0479">Metal-binding</keyword>
<evidence type="ECO:0000256" key="7">
    <source>
        <dbReference type="SAM" id="SignalP"/>
    </source>
</evidence>
<sequence length="484" mass="55899">MNLRLLTSLALCSLLLVLQASAQSKSLYQYHDLSSFYYKNQKDSLKKAWTCPVVFREKETQKKYKELWDDRSQFLTSSISDNSYIHDQVVYNYVQGIVSQLVNANAGAIPAQPFLLIDRSSSVNAYAVGNNIIAVNLGLIVYAHTREEIAFAIAHELAHNILNHVDNIIRQRAEWLTSQAYKDSLNAVLDSKYGRLSRLKKVYETYSFSRSRHQRYRESEADSLALVLLKRCNVSFDASLFLHLDSSDMQFKQPLKQPLKNYFTAYNVAFDESWTQRRSRGLSTKAYNFKDTTSIEDSLKTHPDCEQRYEATRAQTMPNGNFTPVDPAVRMLANKMMLWNLYNNENYTYVLYRIMLEKDKGNTDPWYDIMFSNVISSLQYSDRELHRFTAIGVVQKEYISRNFYELQNMLEQMPRESLEQYAKTMQEHTSWATAGPDEQTLKAFLHTLALGTDRSEDAKKEAARTLISANKSSIYCELAASFDK</sequence>
<accession>A0A2W2AQE1</accession>
<dbReference type="PANTHER" id="PTHR22726:SF1">
    <property type="entry name" value="METALLOENDOPEPTIDASE OMA1, MITOCHONDRIAL"/>
    <property type="match status" value="1"/>
</dbReference>
<keyword evidence="6" id="KW-0482">Metalloprotease</keyword>
<keyword evidence="2" id="KW-0645">Protease</keyword>
<comment type="caution">
    <text evidence="9">The sequence shown here is derived from an EMBL/GenBank/DDBJ whole genome shotgun (WGS) entry which is preliminary data.</text>
</comment>
<dbReference type="RefSeq" id="WP_110997470.1">
    <property type="nucleotide sequence ID" value="NZ_QKTW01000003.1"/>
</dbReference>
<name>A0A2W2AQE1_9BACT</name>
<feature type="chain" id="PRO_5015925503" evidence="7">
    <location>
        <begin position="23"/>
        <end position="484"/>
    </location>
</feature>
<dbReference type="Proteomes" id="UP000248745">
    <property type="component" value="Unassembled WGS sequence"/>
</dbReference>
<dbReference type="EMBL" id="QKTW01000003">
    <property type="protein sequence ID" value="PZF74630.1"/>
    <property type="molecule type" value="Genomic_DNA"/>
</dbReference>
<feature type="signal peptide" evidence="7">
    <location>
        <begin position="1"/>
        <end position="22"/>
    </location>
</feature>
<evidence type="ECO:0000256" key="1">
    <source>
        <dbReference type="ARBA" id="ARBA00001947"/>
    </source>
</evidence>
<keyword evidence="7" id="KW-0732">Signal</keyword>
<dbReference type="GO" id="GO:0004222">
    <property type="term" value="F:metalloendopeptidase activity"/>
    <property type="evidence" value="ECO:0007669"/>
    <property type="project" value="InterPro"/>
</dbReference>
<evidence type="ECO:0000256" key="5">
    <source>
        <dbReference type="ARBA" id="ARBA00022833"/>
    </source>
</evidence>
<comment type="cofactor">
    <cofactor evidence="1">
        <name>Zn(2+)</name>
        <dbReference type="ChEBI" id="CHEBI:29105"/>
    </cofactor>
</comment>
<evidence type="ECO:0000256" key="6">
    <source>
        <dbReference type="ARBA" id="ARBA00023049"/>
    </source>
</evidence>
<reference evidence="9 10" key="1">
    <citation type="submission" date="2018-06" db="EMBL/GenBank/DDBJ databases">
        <title>Mucibacter soli gen. nov., sp. nov., a new member of the family Chitinophagaceae producing mucin.</title>
        <authorList>
            <person name="Kim M.-K."/>
            <person name="Park S."/>
            <person name="Kim T.-S."/>
            <person name="Joung Y."/>
            <person name="Han J.-H."/>
            <person name="Kim S.B."/>
        </authorList>
    </citation>
    <scope>NUCLEOTIDE SEQUENCE [LARGE SCALE GENOMIC DNA]</scope>
    <source>
        <strain evidence="9 10">R1-15</strain>
    </source>
</reference>
<keyword evidence="4" id="KW-0378">Hydrolase</keyword>
<protein>
    <submittedName>
        <fullName evidence="9">Peptidase M48 Ste24p</fullName>
    </submittedName>
</protein>
<dbReference type="GO" id="GO:0046872">
    <property type="term" value="F:metal ion binding"/>
    <property type="evidence" value="ECO:0007669"/>
    <property type="project" value="UniProtKB-KW"/>
</dbReference>
<dbReference type="GO" id="GO:0051603">
    <property type="term" value="P:proteolysis involved in protein catabolic process"/>
    <property type="evidence" value="ECO:0007669"/>
    <property type="project" value="TreeGrafter"/>
</dbReference>
<keyword evidence="10" id="KW-1185">Reference proteome</keyword>
<dbReference type="GO" id="GO:0016020">
    <property type="term" value="C:membrane"/>
    <property type="evidence" value="ECO:0007669"/>
    <property type="project" value="TreeGrafter"/>
</dbReference>
<keyword evidence="5" id="KW-0862">Zinc</keyword>